<dbReference type="Proteomes" id="UP000509626">
    <property type="component" value="Chromosome"/>
</dbReference>
<sequence length="46" mass="5233">MSRSVAELEKVTRALDEPGLTIDSSETLKRHRTRPFDQFGSNLIDD</sequence>
<dbReference type="AlphaFoldDB" id="A0A7D5L9J1"/>
<dbReference type="KEGG" id="halu:HUG12_05695"/>
<organism evidence="1 2">
    <name type="scientific">Halorarum salinum</name>
    <dbReference type="NCBI Taxonomy" id="2743089"/>
    <lineage>
        <taxon>Archaea</taxon>
        <taxon>Methanobacteriati</taxon>
        <taxon>Methanobacteriota</taxon>
        <taxon>Stenosarchaea group</taxon>
        <taxon>Halobacteria</taxon>
        <taxon>Halobacteriales</taxon>
        <taxon>Haloferacaceae</taxon>
        <taxon>Halorarum</taxon>
    </lineage>
</organism>
<protein>
    <submittedName>
        <fullName evidence="1">Uncharacterized protein</fullName>
    </submittedName>
</protein>
<reference evidence="1 2" key="1">
    <citation type="submission" date="2020-06" db="EMBL/GenBank/DDBJ databases">
        <title>NJ-3-1, isolated from saline soil.</title>
        <authorList>
            <person name="Cui H.L."/>
            <person name="Shi X."/>
        </authorList>
    </citation>
    <scope>NUCLEOTIDE SEQUENCE [LARGE SCALE GENOMIC DNA]</scope>
    <source>
        <strain evidence="1 2">NJ-3-1</strain>
    </source>
</reference>
<accession>A0A7D5L9J1</accession>
<dbReference type="EMBL" id="CP058579">
    <property type="protein sequence ID" value="QLG61252.1"/>
    <property type="molecule type" value="Genomic_DNA"/>
</dbReference>
<gene>
    <name evidence="1" type="ORF">HUG12_05695</name>
</gene>
<name>A0A7D5L9J1_9EURY</name>
<keyword evidence="2" id="KW-1185">Reference proteome</keyword>
<evidence type="ECO:0000313" key="1">
    <source>
        <dbReference type="EMBL" id="QLG61252.1"/>
    </source>
</evidence>
<evidence type="ECO:0000313" key="2">
    <source>
        <dbReference type="Proteomes" id="UP000509626"/>
    </source>
</evidence>
<proteinExistence type="predicted"/>